<evidence type="ECO:0000256" key="2">
    <source>
        <dbReference type="SAM" id="SignalP"/>
    </source>
</evidence>
<dbReference type="Pfam" id="PF18895">
    <property type="entry name" value="T4SS_pilin"/>
    <property type="match status" value="1"/>
</dbReference>
<protein>
    <submittedName>
        <fullName evidence="3">Uncharacterized protein</fullName>
    </submittedName>
</protein>
<dbReference type="EMBL" id="MHUT01000018">
    <property type="protein sequence ID" value="OHA80481.1"/>
    <property type="molecule type" value="Genomic_DNA"/>
</dbReference>
<proteinExistence type="predicted"/>
<keyword evidence="2" id="KW-0732">Signal</keyword>
<gene>
    <name evidence="3" type="ORF">A3D51_00110</name>
</gene>
<dbReference type="InterPro" id="IPR043993">
    <property type="entry name" value="T4SS_pilin"/>
</dbReference>
<sequence length="115" mass="12086">MKKVIAFGALFAPFMASAQIAQGASTVGGLISFLKDFLSTATVIILAAAVVYFLWNVFGYVMSAGEPEKRAEKQSGIIYGVIGIAVMVSIWGLVNFFTTSAKLDTSVKSAPGLSL</sequence>
<dbReference type="AlphaFoldDB" id="A0A1G2S880"/>
<dbReference type="Proteomes" id="UP000179118">
    <property type="component" value="Unassembled WGS sequence"/>
</dbReference>
<feature type="transmembrane region" description="Helical" evidence="1">
    <location>
        <begin position="76"/>
        <end position="97"/>
    </location>
</feature>
<evidence type="ECO:0000313" key="3">
    <source>
        <dbReference type="EMBL" id="OHA80481.1"/>
    </source>
</evidence>
<feature type="transmembrane region" description="Helical" evidence="1">
    <location>
        <begin position="33"/>
        <end position="55"/>
    </location>
</feature>
<reference evidence="3 4" key="1">
    <citation type="journal article" date="2016" name="Nat. Commun.">
        <title>Thousands of microbial genomes shed light on interconnected biogeochemical processes in an aquifer system.</title>
        <authorList>
            <person name="Anantharaman K."/>
            <person name="Brown C.T."/>
            <person name="Hug L.A."/>
            <person name="Sharon I."/>
            <person name="Castelle C.J."/>
            <person name="Probst A.J."/>
            <person name="Thomas B.C."/>
            <person name="Singh A."/>
            <person name="Wilkins M.J."/>
            <person name="Karaoz U."/>
            <person name="Brodie E.L."/>
            <person name="Williams K.H."/>
            <person name="Hubbard S.S."/>
            <person name="Banfield J.F."/>
        </authorList>
    </citation>
    <scope>NUCLEOTIDE SEQUENCE [LARGE SCALE GENOMIC DNA]</scope>
</reference>
<keyword evidence="1" id="KW-1133">Transmembrane helix</keyword>
<feature type="signal peptide" evidence="2">
    <location>
        <begin position="1"/>
        <end position="18"/>
    </location>
</feature>
<evidence type="ECO:0000313" key="4">
    <source>
        <dbReference type="Proteomes" id="UP000179118"/>
    </source>
</evidence>
<evidence type="ECO:0000256" key="1">
    <source>
        <dbReference type="SAM" id="Phobius"/>
    </source>
</evidence>
<feature type="chain" id="PRO_5009584350" evidence="2">
    <location>
        <begin position="19"/>
        <end position="115"/>
    </location>
</feature>
<name>A0A1G2S880_9BACT</name>
<accession>A0A1G2S880</accession>
<organism evidence="3 4">
    <name type="scientific">Candidatus Yonathbacteria bacterium RIFCSPHIGHO2_02_FULL_44_14</name>
    <dbReference type="NCBI Taxonomy" id="1802724"/>
    <lineage>
        <taxon>Bacteria</taxon>
        <taxon>Candidatus Yonathiibacteriota</taxon>
    </lineage>
</organism>
<comment type="caution">
    <text evidence="3">The sequence shown here is derived from an EMBL/GenBank/DDBJ whole genome shotgun (WGS) entry which is preliminary data.</text>
</comment>
<keyword evidence="1" id="KW-0472">Membrane</keyword>
<keyword evidence="1" id="KW-0812">Transmembrane</keyword>